<dbReference type="PANTHER" id="PTHR30244:SF9">
    <property type="entry name" value="PROTEIN RV3402C"/>
    <property type="match status" value="1"/>
</dbReference>
<dbReference type="PIRSF" id="PIRSF000390">
    <property type="entry name" value="PLP_StrS"/>
    <property type="match status" value="1"/>
</dbReference>
<feature type="active site" description="Proton acceptor" evidence="3">
    <location>
        <position position="199"/>
    </location>
</feature>
<evidence type="ECO:0000256" key="5">
    <source>
        <dbReference type="RuleBase" id="RU004508"/>
    </source>
</evidence>
<dbReference type="InterPro" id="IPR015421">
    <property type="entry name" value="PyrdxlP-dep_Trfase_major"/>
</dbReference>
<feature type="modified residue" description="N6-(pyridoxal phosphate)lysine" evidence="4">
    <location>
        <position position="199"/>
    </location>
</feature>
<keyword evidence="1 4" id="KW-0663">Pyridoxal phosphate</keyword>
<dbReference type="AlphaFoldDB" id="A0A059UCP2"/>
<dbReference type="GO" id="GO:0008483">
    <property type="term" value="F:transaminase activity"/>
    <property type="evidence" value="ECO:0007669"/>
    <property type="project" value="TreeGrafter"/>
</dbReference>
<dbReference type="GO" id="GO:0000271">
    <property type="term" value="P:polysaccharide biosynthetic process"/>
    <property type="evidence" value="ECO:0007669"/>
    <property type="project" value="TreeGrafter"/>
</dbReference>
<dbReference type="EMBL" id="KF731828">
    <property type="protein sequence ID" value="AHZ61890.1"/>
    <property type="molecule type" value="Genomic_DNA"/>
</dbReference>
<name>A0A059UCP2_SALPI</name>
<dbReference type="InterPro" id="IPR015424">
    <property type="entry name" value="PyrdxlP-dep_Trfase"/>
</dbReference>
<protein>
    <submittedName>
        <fullName evidence="6">Lom56</fullName>
    </submittedName>
</protein>
<dbReference type="GO" id="GO:0030170">
    <property type="term" value="F:pyridoxal phosphate binding"/>
    <property type="evidence" value="ECO:0007669"/>
    <property type="project" value="TreeGrafter"/>
</dbReference>
<dbReference type="SUPFAM" id="SSF53383">
    <property type="entry name" value="PLP-dependent transferases"/>
    <property type="match status" value="1"/>
</dbReference>
<dbReference type="InterPro" id="IPR015422">
    <property type="entry name" value="PyrdxlP-dep_Trfase_small"/>
</dbReference>
<proteinExistence type="inferred from homology"/>
<accession>A0A059UCP2</accession>
<reference evidence="6" key="1">
    <citation type="journal article" date="2014" name="Tetrahedron">
        <title>Discovery of the lomaiviticin biosynthetic gene cluster in Salinispora pacifica.</title>
        <authorList>
            <person name="Janso J.E."/>
            <person name="Haltli B.A."/>
            <person name="Eustaquio A.S."/>
            <person name="Kulowski K."/>
            <person name="Waldman A.J."/>
            <person name="Zha L."/>
            <person name="Nakamura H."/>
            <person name="Bernan V.S."/>
            <person name="He H."/>
            <person name="Carter G.T."/>
            <person name="Koehn F.E."/>
            <person name="Balskus E.P."/>
        </authorList>
    </citation>
    <scope>NUCLEOTIDE SEQUENCE</scope>
    <source>
        <strain evidence="6">DPJ-0016</strain>
    </source>
</reference>
<organism evidence="6">
    <name type="scientific">Salinispora pacifica</name>
    <dbReference type="NCBI Taxonomy" id="351187"/>
    <lineage>
        <taxon>Bacteria</taxon>
        <taxon>Bacillati</taxon>
        <taxon>Actinomycetota</taxon>
        <taxon>Actinomycetes</taxon>
        <taxon>Micromonosporales</taxon>
        <taxon>Micromonosporaceae</taxon>
        <taxon>Salinispora</taxon>
    </lineage>
</organism>
<dbReference type="Pfam" id="PF01041">
    <property type="entry name" value="DegT_DnrJ_EryC1"/>
    <property type="match status" value="1"/>
</dbReference>
<dbReference type="CDD" id="cd00616">
    <property type="entry name" value="AHBA_syn"/>
    <property type="match status" value="1"/>
</dbReference>
<evidence type="ECO:0000256" key="2">
    <source>
        <dbReference type="ARBA" id="ARBA00037999"/>
    </source>
</evidence>
<evidence type="ECO:0000256" key="3">
    <source>
        <dbReference type="PIRSR" id="PIRSR000390-1"/>
    </source>
</evidence>
<dbReference type="InterPro" id="IPR000653">
    <property type="entry name" value="DegT/StrS_aminotransferase"/>
</dbReference>
<dbReference type="SMR" id="A0A059UCP2"/>
<evidence type="ECO:0000256" key="4">
    <source>
        <dbReference type="PIRSR" id="PIRSR000390-2"/>
    </source>
</evidence>
<comment type="similarity">
    <text evidence="2 5">Belongs to the DegT/DnrJ/EryC1 family.</text>
</comment>
<dbReference type="Gene3D" id="3.40.640.10">
    <property type="entry name" value="Type I PLP-dependent aspartate aminotransferase-like (Major domain)"/>
    <property type="match status" value="1"/>
</dbReference>
<gene>
    <name evidence="6" type="primary">lom56</name>
</gene>
<evidence type="ECO:0000313" key="6">
    <source>
        <dbReference type="EMBL" id="AHZ61890.1"/>
    </source>
</evidence>
<evidence type="ECO:0000256" key="1">
    <source>
        <dbReference type="ARBA" id="ARBA00022898"/>
    </source>
</evidence>
<dbReference type="PANTHER" id="PTHR30244">
    <property type="entry name" value="TRANSAMINASE"/>
    <property type="match status" value="1"/>
</dbReference>
<sequence>MKDTVADLAILGGTPTFPQMLQVGTPSVGERSRLFERLHTALDNKWLTNGALVREFEERIATLAGVRHCVATCSGTMALQLLYQATELTGEIIMPAMTYVATAHAASMLGLTPVFADVDPETGCLDPQQVETVLTPRTSGIVGVHLWGRPSPAGELEKVAAAHGLTLVFDAAHALGCSHQGRRIGGFGSAEMFSFHATKVVNCFEGGAVATNDDALAGELRALRTFGITTDGRSVGVGTNAKMTEASAAMGLTSLDALATTVRHNRANHARYCAALRGLGGLTVVDFDEAQEPNRQYVILKIDEAVTGIHRDLVMRILRAENAGAQRYFSPGCHQLEPYRSQRPVSLPHTERLAEQVLALPTGPAVCAADIDRICSIVRCAISHGPELANRLGPSPTRPFATS</sequence>
<dbReference type="Gene3D" id="3.90.1150.10">
    <property type="entry name" value="Aspartate Aminotransferase, domain 1"/>
    <property type="match status" value="1"/>
</dbReference>